<dbReference type="RefSeq" id="WP_309943042.1">
    <property type="nucleotide sequence ID" value="NZ_AP025310.1"/>
</dbReference>
<organism evidence="1 2">
    <name type="scientific">Aureibacter tunicatorum</name>
    <dbReference type="NCBI Taxonomy" id="866807"/>
    <lineage>
        <taxon>Bacteria</taxon>
        <taxon>Pseudomonadati</taxon>
        <taxon>Bacteroidota</taxon>
        <taxon>Cytophagia</taxon>
        <taxon>Cytophagales</taxon>
        <taxon>Persicobacteraceae</taxon>
        <taxon>Aureibacter</taxon>
    </lineage>
</organism>
<evidence type="ECO:0000313" key="1">
    <source>
        <dbReference type="EMBL" id="MDR6241875.1"/>
    </source>
</evidence>
<dbReference type="EMBL" id="JAVDQD010000013">
    <property type="protein sequence ID" value="MDR6241875.1"/>
    <property type="molecule type" value="Genomic_DNA"/>
</dbReference>
<reference evidence="1" key="1">
    <citation type="submission" date="2023-07" db="EMBL/GenBank/DDBJ databases">
        <title>Genomic Encyclopedia of Type Strains, Phase IV (KMG-IV): sequencing the most valuable type-strain genomes for metagenomic binning, comparative biology and taxonomic classification.</title>
        <authorList>
            <person name="Goeker M."/>
        </authorList>
    </citation>
    <scope>NUCLEOTIDE SEQUENCE</scope>
    <source>
        <strain evidence="1">DSM 26174</strain>
    </source>
</reference>
<evidence type="ECO:0000313" key="2">
    <source>
        <dbReference type="Proteomes" id="UP001185092"/>
    </source>
</evidence>
<sequence>MKKEIVKISPKVAINIIKSIENGPKEVPAKISVSLGMIKYLLQETVESFQSRQKSIFEEMATLENEQLVIPQDKQQEFMDKVNPIFDNEVEMELPIIEIEDLQNVEASIDPNFVTSLMPVLNIA</sequence>
<keyword evidence="2" id="KW-1185">Reference proteome</keyword>
<dbReference type="Proteomes" id="UP001185092">
    <property type="component" value="Unassembled WGS sequence"/>
</dbReference>
<dbReference type="AlphaFoldDB" id="A0AAE3XTU6"/>
<comment type="caution">
    <text evidence="1">The sequence shown here is derived from an EMBL/GenBank/DDBJ whole genome shotgun (WGS) entry which is preliminary data.</text>
</comment>
<proteinExistence type="predicted"/>
<gene>
    <name evidence="1" type="ORF">HNQ88_004962</name>
</gene>
<protein>
    <submittedName>
        <fullName evidence="1">Uncharacterized protein</fullName>
    </submittedName>
</protein>
<accession>A0AAE3XTU6</accession>
<name>A0AAE3XTU6_9BACT</name>